<comment type="caution">
    <text evidence="1">The sequence shown here is derived from an EMBL/GenBank/DDBJ whole genome shotgun (WGS) entry which is preliminary data.</text>
</comment>
<dbReference type="AlphaFoldDB" id="A0AA86R4A5"/>
<sequence>MNSQNPKIHFLLFYKSKLRRTSLHKSIILAVSKNQRCLKKSQKACYPYKKWSQLCQAIFYNKILEILSYYSRFPHLSNKWTTQTFTESVHRYILCTHSFLQQQANKHNLMVDFVFLLIFAIQPNTHAELKQRKTTVEIRKFIFKHVFNAISKFQPDKTRPNMWCISGMENKQNLQKNGAYLCQKCQTRYLLIIKEQALTGGE</sequence>
<reference evidence="1" key="1">
    <citation type="submission" date="2023-06" db="EMBL/GenBank/DDBJ databases">
        <authorList>
            <person name="Kurt Z."/>
        </authorList>
    </citation>
    <scope>NUCLEOTIDE SEQUENCE</scope>
</reference>
<accession>A0AA86R4A5</accession>
<dbReference type="EMBL" id="CAXDID020000200">
    <property type="protein sequence ID" value="CAL6053991.1"/>
    <property type="molecule type" value="Genomic_DNA"/>
</dbReference>
<organism evidence="1">
    <name type="scientific">Hexamita inflata</name>
    <dbReference type="NCBI Taxonomy" id="28002"/>
    <lineage>
        <taxon>Eukaryota</taxon>
        <taxon>Metamonada</taxon>
        <taxon>Diplomonadida</taxon>
        <taxon>Hexamitidae</taxon>
        <taxon>Hexamitinae</taxon>
        <taxon>Hexamita</taxon>
    </lineage>
</organism>
<evidence type="ECO:0000313" key="3">
    <source>
        <dbReference type="Proteomes" id="UP001642409"/>
    </source>
</evidence>
<name>A0AA86R4A5_9EUKA</name>
<dbReference type="EMBL" id="CATOUU010001045">
    <property type="protein sequence ID" value="CAI9968633.1"/>
    <property type="molecule type" value="Genomic_DNA"/>
</dbReference>
<reference evidence="2 3" key="2">
    <citation type="submission" date="2024-07" db="EMBL/GenBank/DDBJ databases">
        <authorList>
            <person name="Akdeniz Z."/>
        </authorList>
    </citation>
    <scope>NUCLEOTIDE SEQUENCE [LARGE SCALE GENOMIC DNA]</scope>
</reference>
<evidence type="ECO:0000313" key="1">
    <source>
        <dbReference type="EMBL" id="CAI9968633.1"/>
    </source>
</evidence>
<dbReference type="Proteomes" id="UP001642409">
    <property type="component" value="Unassembled WGS sequence"/>
</dbReference>
<gene>
    <name evidence="2" type="ORF">HINF_LOCUS45847</name>
    <name evidence="1" type="ORF">HINF_LOCUS56278</name>
</gene>
<keyword evidence="3" id="KW-1185">Reference proteome</keyword>
<evidence type="ECO:0000313" key="2">
    <source>
        <dbReference type="EMBL" id="CAL6053991.1"/>
    </source>
</evidence>
<proteinExistence type="predicted"/>
<protein>
    <submittedName>
        <fullName evidence="2">Hypothetical_protein</fullName>
    </submittedName>
</protein>